<organism evidence="6 7">
    <name type="scientific">Apteryx mantelli</name>
    <name type="common">North Island brown kiwi</name>
    <dbReference type="NCBI Taxonomy" id="2696672"/>
    <lineage>
        <taxon>Eukaryota</taxon>
        <taxon>Metazoa</taxon>
        <taxon>Chordata</taxon>
        <taxon>Craniata</taxon>
        <taxon>Vertebrata</taxon>
        <taxon>Euteleostomi</taxon>
        <taxon>Archelosauria</taxon>
        <taxon>Archosauria</taxon>
        <taxon>Dinosauria</taxon>
        <taxon>Saurischia</taxon>
        <taxon>Theropoda</taxon>
        <taxon>Coelurosauria</taxon>
        <taxon>Aves</taxon>
        <taxon>Palaeognathae</taxon>
        <taxon>Apterygiformes</taxon>
        <taxon>Apterygidae</taxon>
        <taxon>Apteryx</taxon>
    </lineage>
</organism>
<evidence type="ECO:0000313" key="7">
    <source>
        <dbReference type="RefSeq" id="XP_067153084.1"/>
    </source>
</evidence>
<dbReference type="InterPro" id="IPR016024">
    <property type="entry name" value="ARM-type_fold"/>
</dbReference>
<feature type="domain" description="Maestro/Maestro-like HEAT-repeats" evidence="5">
    <location>
        <begin position="1342"/>
        <end position="1527"/>
    </location>
</feature>
<evidence type="ECO:0000313" key="6">
    <source>
        <dbReference type="Proteomes" id="UP001652627"/>
    </source>
</evidence>
<evidence type="ECO:0000259" key="5">
    <source>
        <dbReference type="Pfam" id="PF23227"/>
    </source>
</evidence>
<dbReference type="Pfam" id="PF23221">
    <property type="entry name" value="HEAT_MROH2B_1st"/>
    <property type="match status" value="1"/>
</dbReference>
<accession>A0ABM4EK86</accession>
<dbReference type="InterPro" id="IPR055406">
    <property type="entry name" value="HEAT_Maestro"/>
</dbReference>
<sequence length="1527" mass="166374">MGVLRALQGFFTRVGPKSRPALVKDGGRVAESVPVAVATFATMVTSLLDRLQDAEGSRAETYRKLESVLWGDESCLQSSAVNRVIAVACEDLRAAQGATVAVRTAASDILVALARSHLHDVVSALQGRLKAMEEMSEEFILITLRNLAARYALQCVPFAETTLSALHGMLSVVGSGRMLCAVCGVVEQWCSGISTYLREREKCAFPCLGAAQLCAPVYPLFCYAGRNWRGCEEEEVKKAVLRAMGAMMGVLLHAEEHREHVWEQLLWLLHQYQEVQDPFAVTTGLGYFLGAMADVQTCVPRAKLLAITAAVHQQIRPGAASLAWGSWATSAAAQLCACPGLWALALCNEIEPPSPEHRAELCRCMVLQAQFCLEETIMFLNYKLRNGSKTDRVAAVAVLQALVHSKAPDVREKLPLFAKLAQSVCHDPAAQVRRAVLHFIGELLRSSTPGCSAWDVVGHLFSEFSRASGRLATGNLCMVEAQEERAVQRLCTHILGTLDVSAAALAKLLWPKLLKYVVPVEYMGMLVPLCRCLRALAERQERAECEEEEAAPEALESAEQGVEQKVTARCAGLVVAPHTSGGRGAVALQLLQALPSVIHGAVGSSWAAEIPLLLQHLAGTTASSLDVAEWESLLLKFLRTSLELIASETWTMDLSQELSRQLGSSPCLSWEKRFLYKALGTALAACGCLRHVQKQMLKHLKAANFLELWEAQGMVSVMSRCAESHFQLALSSVKEFTGTLKHQEVKGPGCRCRELLSDTMRTCATRAALMVTYGRMALRAPREQLLAHVERDVVGNVLWLYQEGCQDAQLKLSLVQSVTEISLAIQAAGAGPRFELCRKRELLQTLLEVIQEEPQESPVHPRALVAVEQLSKLKPRLSREQNRSLLAQCCQGVVCLRRPEQMDGGGEAAAAAAAPRTLGVQAPSLQALGQLMAALLRAEPAPICFEDVVQRGRSCKQFGSLAGLLGPLTCDTSAASRQWAVTCLSCLLQIGAETTDMATWTNEIGHLRERLSTITSASLLATSANIAKLVCKYFPQGQATGFMSTVVESLLCTRRMCAWAAERWTLAFLGDCGEQIFQEEVPELVRILYTCLWSSRQSTHRRFVLQAMFLLARSHPQPVLDSLLETCLPTDSDMVEVWRSLGRSALGCQLVVHLTEKLGAAGKSHGSECCARELGSSQAALEPRTITRALCEVVSVLWSKTLVQHLLPYLLPGLLGQVSETLGEEMAPSLREPGSTDTPGRLFVSALELVLARCLDNRWLRLLREQGAWASLAEPRAHTAGVCLLASVLLRAELVPQRLVQCLFPWLDSRSANLRLTAMAFFAELMKEQLVEERKLLKPLLEAFGERARDPVSTVRQMAVRGLGNAASGVPAKLRKHGVAVVAVLLGSLEDVAGTEVAAESLLALAKVLGLLGARAVGSAFEEMARCSRAFWGAEEEVLRCLAFALYSTLASSALGRRSFFSREVEVAFPSLVLRLRDPAPAVCDACKVALHLCAPFLRSKRVRRRIAASMGLSAAELQEEVCRHLV</sequence>
<dbReference type="SUPFAM" id="SSF48371">
    <property type="entry name" value="ARM repeat"/>
    <property type="match status" value="2"/>
</dbReference>
<dbReference type="GeneID" id="106489536"/>
<feature type="domain" description="MROH2B-like N-terminal HEAT-repeats" evidence="4">
    <location>
        <begin position="54"/>
        <end position="248"/>
    </location>
</feature>
<dbReference type="Pfam" id="PF23210">
    <property type="entry name" value="HEAT_Maestro_2"/>
    <property type="match status" value="1"/>
</dbReference>
<dbReference type="Pfam" id="PF23227">
    <property type="entry name" value="HEAT_MROH2B_C"/>
    <property type="match status" value="1"/>
</dbReference>
<reference evidence="7" key="1">
    <citation type="submission" date="2025-08" db="UniProtKB">
        <authorList>
            <consortium name="RefSeq"/>
        </authorList>
    </citation>
    <scope>IDENTIFICATION</scope>
    <source>
        <tissue evidence="7">Blood</tissue>
    </source>
</reference>
<dbReference type="Proteomes" id="UP001652627">
    <property type="component" value="Chromosome 5"/>
</dbReference>
<dbReference type="Pfam" id="PF21047">
    <property type="entry name" value="HEAT_Maestro"/>
    <property type="match status" value="1"/>
</dbReference>
<evidence type="ECO:0000259" key="4">
    <source>
        <dbReference type="Pfam" id="PF23221"/>
    </source>
</evidence>
<feature type="domain" description="Maestro-like HEAT-repeats" evidence="2">
    <location>
        <begin position="952"/>
        <end position="1145"/>
    </location>
</feature>
<evidence type="ECO:0000256" key="1">
    <source>
        <dbReference type="ARBA" id="ARBA00022737"/>
    </source>
</evidence>
<dbReference type="Gene3D" id="1.25.10.10">
    <property type="entry name" value="Leucine-rich Repeat Variant"/>
    <property type="match status" value="1"/>
</dbReference>
<protein>
    <submittedName>
        <fullName evidence="7">Maestro heat-like repeat-containing protein family member 2B</fullName>
    </submittedName>
</protein>
<proteinExistence type="predicted"/>
<feature type="domain" description="MROH2B-like HEAT-repeats" evidence="3">
    <location>
        <begin position="350"/>
        <end position="936"/>
    </location>
</feature>
<dbReference type="InterPro" id="IPR055408">
    <property type="entry name" value="HEAT_MROH2B-like"/>
</dbReference>
<dbReference type="InterPro" id="IPR056282">
    <property type="entry name" value="MROH2B-like_N_HEAT"/>
</dbReference>
<dbReference type="RefSeq" id="XP_067153084.1">
    <property type="nucleotide sequence ID" value="XM_067296983.1"/>
</dbReference>
<name>A0ABM4EK86_9AVES</name>
<dbReference type="PANTHER" id="PTHR23120:SF44">
    <property type="entry name" value="MAESTRO HEAT-LIKE REPEAT-CONTAINING PROTEIN FAMILY MEMBER 1"/>
    <property type="match status" value="1"/>
</dbReference>
<keyword evidence="1" id="KW-0677">Repeat</keyword>
<keyword evidence="6" id="KW-1185">Reference proteome</keyword>
<dbReference type="PANTHER" id="PTHR23120">
    <property type="entry name" value="MAESTRO-RELATED HEAT DOMAIN-CONTAINING"/>
    <property type="match status" value="1"/>
</dbReference>
<evidence type="ECO:0000259" key="3">
    <source>
        <dbReference type="Pfam" id="PF23210"/>
    </source>
</evidence>
<dbReference type="InterPro" id="IPR011989">
    <property type="entry name" value="ARM-like"/>
</dbReference>
<evidence type="ECO:0000259" key="2">
    <source>
        <dbReference type="Pfam" id="PF21047"/>
    </source>
</evidence>
<gene>
    <name evidence="7" type="primary">LOC106489536</name>
</gene>
<dbReference type="InterPro" id="IPR045206">
    <property type="entry name" value="Maestro_heat-like_prot"/>
</dbReference>
<dbReference type="InterPro" id="IPR048465">
    <property type="entry name" value="Maestro-like_HEAT"/>
</dbReference>